<dbReference type="KEGG" id="meti:DK427_08020"/>
<feature type="domain" description="DUF4214" evidence="1">
    <location>
        <begin position="427"/>
        <end position="497"/>
    </location>
</feature>
<dbReference type="SUPFAM" id="SSF51120">
    <property type="entry name" value="beta-Roll"/>
    <property type="match status" value="1"/>
</dbReference>
<dbReference type="OrthoDB" id="7967341at2"/>
<evidence type="ECO:0000259" key="1">
    <source>
        <dbReference type="Pfam" id="PF13946"/>
    </source>
</evidence>
<reference evidence="2 3" key="1">
    <citation type="submission" date="2018-05" db="EMBL/GenBank/DDBJ databases">
        <title>Complete Genome Sequence of Methylobacterium sp. 17Sr1-43.</title>
        <authorList>
            <person name="Srinivasan S."/>
        </authorList>
    </citation>
    <scope>NUCLEOTIDE SEQUENCE [LARGE SCALE GENOMIC DNA]</scope>
    <source>
        <strain evidence="2 3">17Sr1-43</strain>
    </source>
</reference>
<gene>
    <name evidence="2" type="ORF">DK427_08020</name>
</gene>
<dbReference type="EMBL" id="CP029551">
    <property type="protein sequence ID" value="AWN35696.1"/>
    <property type="molecule type" value="Genomic_DNA"/>
</dbReference>
<dbReference type="Pfam" id="PF13946">
    <property type="entry name" value="DUF4214"/>
    <property type="match status" value="1"/>
</dbReference>
<dbReference type="InterPro" id="IPR025282">
    <property type="entry name" value="DUF4214"/>
</dbReference>
<accession>A0A2U8VR53</accession>
<proteinExistence type="predicted"/>
<sequence length="514" mass="55540">MTKTLYAEIKFVSLHQKRPSDYGAKLTVDGYAVRDKYGLEFGYGDPGEPRGYDNFDYAEFQITGIYNKYPGSVRETYEIESLSGAPGTGWYYKYSGFSVPDDFAIPFGLSKSYTTTSDIQQKTINADGSWSFDWRVATSDVAGSIVTTAINTGLEAASQFAAKKLVPQYAAAIGNAVSLGLTLYDIQKNGTDLISNLLTNFETMDPGTADRLIDSYIISTSGSVTAKLMEQLGVGNTTASSIVEASYETLGIVIKNIKPNDKTSGTVEIVKSYEYKPQYDSSSQIYIGSKGNDYHIGSQQRDVMGGGDGNDLFDSGGGNDLIAGGAGTDTAAMSGSRKEFKATSFVTQDQKRVVTITDNDLNRNGSDTLINVERVKFSDGTLAFDIDGTAGQAYRLYQAALNRLPDAAGLSWHVSRADRGTSLHDAAVNFLSSPEFAQRYGATLSDQSFVTALYANVLKRAPDAGGLAFWLGHLADRSFDRATVLAGFSESPENHARVDPTLTSGIQLDYSVFW</sequence>
<dbReference type="AlphaFoldDB" id="A0A2U8VR53"/>
<organism evidence="2 3">
    <name type="scientific">Methylobacterium radiodurans</name>
    <dbReference type="NCBI Taxonomy" id="2202828"/>
    <lineage>
        <taxon>Bacteria</taxon>
        <taxon>Pseudomonadati</taxon>
        <taxon>Pseudomonadota</taxon>
        <taxon>Alphaproteobacteria</taxon>
        <taxon>Hyphomicrobiales</taxon>
        <taxon>Methylobacteriaceae</taxon>
        <taxon>Methylobacterium</taxon>
    </lineage>
</organism>
<name>A0A2U8VR53_9HYPH</name>
<dbReference type="Gene3D" id="2.150.10.10">
    <property type="entry name" value="Serralysin-like metalloprotease, C-terminal"/>
    <property type="match status" value="1"/>
</dbReference>
<evidence type="ECO:0000313" key="3">
    <source>
        <dbReference type="Proteomes" id="UP000246058"/>
    </source>
</evidence>
<evidence type="ECO:0000313" key="2">
    <source>
        <dbReference type="EMBL" id="AWN35696.1"/>
    </source>
</evidence>
<dbReference type="InterPro" id="IPR038255">
    <property type="entry name" value="PBS_linker_sf"/>
</dbReference>
<dbReference type="RefSeq" id="WP_109950811.1">
    <property type="nucleotide sequence ID" value="NZ_CP029551.1"/>
</dbReference>
<dbReference type="Proteomes" id="UP000246058">
    <property type="component" value="Chromosome"/>
</dbReference>
<dbReference type="Gene3D" id="1.10.3130.20">
    <property type="entry name" value="Phycobilisome linker domain"/>
    <property type="match status" value="1"/>
</dbReference>
<dbReference type="InterPro" id="IPR011049">
    <property type="entry name" value="Serralysin-like_metalloprot_C"/>
</dbReference>
<protein>
    <recommendedName>
        <fullName evidence="1">DUF4214 domain-containing protein</fullName>
    </recommendedName>
</protein>
<keyword evidence="3" id="KW-1185">Reference proteome</keyword>